<reference evidence="2 3" key="1">
    <citation type="submission" date="2023-04" db="EMBL/GenBank/DDBJ databases">
        <title>Genome Sequence of Selenomonas sputigena ATCC 33150.</title>
        <authorList>
            <person name="Miller D.P."/>
            <person name="Anvari S."/>
            <person name="Polson S.W."/>
            <person name="Macdonald M."/>
            <person name="Mcdowell J.V."/>
        </authorList>
    </citation>
    <scope>NUCLEOTIDE SEQUENCE [LARGE SCALE GENOMIC DNA]</scope>
    <source>
        <strain evidence="2 3">ATCC 33150</strain>
    </source>
</reference>
<dbReference type="Proteomes" id="UP001559623">
    <property type="component" value="Unassembled WGS sequence"/>
</dbReference>
<dbReference type="SUPFAM" id="SSF142433">
    <property type="entry name" value="CinA-like"/>
    <property type="match status" value="1"/>
</dbReference>
<dbReference type="EMBL" id="JARVLH010000001">
    <property type="protein sequence ID" value="MEX5284489.1"/>
    <property type="molecule type" value="Genomic_DNA"/>
</dbReference>
<name>A0ABV3X2T6_9FIRM</name>
<comment type="caution">
    <text evidence="2">The sequence shown here is derived from an EMBL/GenBank/DDBJ whole genome shotgun (WGS) entry which is preliminary data.</text>
</comment>
<evidence type="ECO:0000259" key="1">
    <source>
        <dbReference type="Pfam" id="PF02464"/>
    </source>
</evidence>
<protein>
    <submittedName>
        <fullName evidence="2">Nicotinamide-nucleotide amidohydrolase family protein</fullName>
    </submittedName>
</protein>
<sequence>MKSMDGAVVEPLEQAVGRLLAEKKLTIACAESCTGGLLTSRLTDVAGSSAYVMGAVVSYTNEVKASLVGVQEATLRAFGAVSEETAREMAAGIQRAIPADLGVGITGIAGPGGATAEKPVGLVYIAVSYAGHILVRRNLFTGTRTEVKRQSVEKALAMVQEMLL</sequence>
<evidence type="ECO:0000313" key="2">
    <source>
        <dbReference type="EMBL" id="MEX5284489.1"/>
    </source>
</evidence>
<dbReference type="Pfam" id="PF02464">
    <property type="entry name" value="CinA"/>
    <property type="match status" value="1"/>
</dbReference>
<proteinExistence type="predicted"/>
<accession>A0ABV3X2T6</accession>
<dbReference type="InterPro" id="IPR008136">
    <property type="entry name" value="CinA_C"/>
</dbReference>
<dbReference type="Gene3D" id="3.90.950.20">
    <property type="entry name" value="CinA-like"/>
    <property type="match status" value="1"/>
</dbReference>
<dbReference type="InterPro" id="IPR036653">
    <property type="entry name" value="CinA-like_C"/>
</dbReference>
<organism evidence="2 3">
    <name type="scientific">Selenomonas sputigena</name>
    <dbReference type="NCBI Taxonomy" id="69823"/>
    <lineage>
        <taxon>Bacteria</taxon>
        <taxon>Bacillati</taxon>
        <taxon>Bacillota</taxon>
        <taxon>Negativicutes</taxon>
        <taxon>Selenomonadales</taxon>
        <taxon>Selenomonadaceae</taxon>
        <taxon>Selenomonas</taxon>
    </lineage>
</organism>
<gene>
    <name evidence="2" type="ORF">QCO44_02360</name>
</gene>
<feature type="domain" description="CinA C-terminal" evidence="1">
    <location>
        <begin position="10"/>
        <end position="163"/>
    </location>
</feature>
<evidence type="ECO:0000313" key="3">
    <source>
        <dbReference type="Proteomes" id="UP001559623"/>
    </source>
</evidence>
<keyword evidence="3" id="KW-1185">Reference proteome</keyword>
<dbReference type="RefSeq" id="WP_368846196.1">
    <property type="nucleotide sequence ID" value="NZ_CP194411.1"/>
</dbReference>
<dbReference type="NCBIfam" id="TIGR00199">
    <property type="entry name" value="PncC_domain"/>
    <property type="match status" value="1"/>
</dbReference>